<gene>
    <name evidence="3" type="primary">LOC108669906</name>
</gene>
<dbReference type="KEGG" id="hazt:108669906"/>
<dbReference type="OrthoDB" id="10652145at2759"/>
<feature type="region of interest" description="Disordered" evidence="1">
    <location>
        <begin position="72"/>
        <end position="98"/>
    </location>
</feature>
<dbReference type="RefSeq" id="XP_018012830.1">
    <property type="nucleotide sequence ID" value="XM_018157341.2"/>
</dbReference>
<evidence type="ECO:0000313" key="2">
    <source>
        <dbReference type="Proteomes" id="UP000694843"/>
    </source>
</evidence>
<name>A0A8B7NGS4_HYAAZ</name>
<organism evidence="2 3">
    <name type="scientific">Hyalella azteca</name>
    <name type="common">Amphipod</name>
    <dbReference type="NCBI Taxonomy" id="294128"/>
    <lineage>
        <taxon>Eukaryota</taxon>
        <taxon>Metazoa</taxon>
        <taxon>Ecdysozoa</taxon>
        <taxon>Arthropoda</taxon>
        <taxon>Crustacea</taxon>
        <taxon>Multicrustacea</taxon>
        <taxon>Malacostraca</taxon>
        <taxon>Eumalacostraca</taxon>
        <taxon>Peracarida</taxon>
        <taxon>Amphipoda</taxon>
        <taxon>Senticaudata</taxon>
        <taxon>Talitrida</taxon>
        <taxon>Talitroidea</taxon>
        <taxon>Hyalellidae</taxon>
        <taxon>Hyalella</taxon>
    </lineage>
</organism>
<dbReference type="Gene3D" id="3.90.176.10">
    <property type="entry name" value="Toxin ADP-ribosyltransferase, Chain A, domain 1"/>
    <property type="match status" value="1"/>
</dbReference>
<keyword evidence="2" id="KW-1185">Reference proteome</keyword>
<protein>
    <submittedName>
        <fullName evidence="3">Uncharacterized protein LOC108669906</fullName>
    </submittedName>
</protein>
<feature type="compositionally biased region" description="Acidic residues" evidence="1">
    <location>
        <begin position="77"/>
        <end position="88"/>
    </location>
</feature>
<proteinExistence type="predicted"/>
<evidence type="ECO:0000256" key="1">
    <source>
        <dbReference type="SAM" id="MobiDB-lite"/>
    </source>
</evidence>
<evidence type="ECO:0000313" key="3">
    <source>
        <dbReference type="RefSeq" id="XP_018012830.1"/>
    </source>
</evidence>
<dbReference type="Proteomes" id="UP000694843">
    <property type="component" value="Unplaced"/>
</dbReference>
<sequence length="159" mass="17774">MAEQDWSTYGFKSLLMLLSQAQRNLSSRPNPEMNKFIFRTAGERWNLQKGQHLSLGCYSSFTVRRNVAMGHLKEDGAAEEGGEEEEDATKESACEGNPPTLVKIKFTPEVVGLGVKHLSPLSEDEREVLVSPLQNFTVTEVIKRAKKGFTVFMLEPVKA</sequence>
<dbReference type="AlphaFoldDB" id="A0A8B7NGS4"/>
<dbReference type="GeneID" id="108669906"/>
<accession>A0A8B7NGS4</accession>
<reference evidence="3" key="1">
    <citation type="submission" date="2025-08" db="UniProtKB">
        <authorList>
            <consortium name="RefSeq"/>
        </authorList>
    </citation>
    <scope>IDENTIFICATION</scope>
    <source>
        <tissue evidence="3">Whole organism</tissue>
    </source>
</reference>